<evidence type="ECO:0000313" key="2">
    <source>
        <dbReference type="Proteomes" id="UP000238836"/>
    </source>
</evidence>
<name>A0ABX5ENH3_9BACL</name>
<protein>
    <submittedName>
        <fullName evidence="1">Uncharacterized protein</fullName>
    </submittedName>
</protein>
<dbReference type="EMBL" id="PVTZ01000007">
    <property type="protein sequence ID" value="PRZ13988.1"/>
    <property type="molecule type" value="Genomic_DNA"/>
</dbReference>
<dbReference type="RefSeq" id="WP_154986363.1">
    <property type="nucleotide sequence ID" value="NZ_PVTZ01000007.1"/>
</dbReference>
<sequence>MSGQYQVDGKMKWFWSRWPIHQTRPSHGFWRDGEVVILGARRYRIGME</sequence>
<dbReference type="Proteomes" id="UP000238836">
    <property type="component" value="Unassembled WGS sequence"/>
</dbReference>
<comment type="caution">
    <text evidence="1">The sequence shown here is derived from an EMBL/GenBank/DDBJ whole genome shotgun (WGS) entry which is preliminary data.</text>
</comment>
<accession>A0ABX5ENH3</accession>
<gene>
    <name evidence="1" type="ORF">CLV36_107183</name>
</gene>
<organism evidence="1 2">
    <name type="scientific">Laceyella sediminis</name>
    <dbReference type="NCBI Taxonomy" id="573074"/>
    <lineage>
        <taxon>Bacteria</taxon>
        <taxon>Bacillati</taxon>
        <taxon>Bacillota</taxon>
        <taxon>Bacilli</taxon>
        <taxon>Bacillales</taxon>
        <taxon>Thermoactinomycetaceae</taxon>
        <taxon>Laceyella</taxon>
    </lineage>
</organism>
<reference evidence="1 2" key="1">
    <citation type="submission" date="2018-03" db="EMBL/GenBank/DDBJ databases">
        <title>Genomic Encyclopedia of Archaeal and Bacterial Type Strains, Phase II (KMG-II): from individual species to whole genera.</title>
        <authorList>
            <person name="Goeker M."/>
        </authorList>
    </citation>
    <scope>NUCLEOTIDE SEQUENCE [LARGE SCALE GENOMIC DNA]</scope>
    <source>
        <strain evidence="1 2">RHA1</strain>
    </source>
</reference>
<evidence type="ECO:0000313" key="1">
    <source>
        <dbReference type="EMBL" id="PRZ13988.1"/>
    </source>
</evidence>
<proteinExistence type="predicted"/>
<keyword evidence="2" id="KW-1185">Reference proteome</keyword>